<keyword evidence="15" id="KW-1185">Reference proteome</keyword>
<organism evidence="14 15">
    <name type="scientific">Zophobas morio</name>
    <dbReference type="NCBI Taxonomy" id="2755281"/>
    <lineage>
        <taxon>Eukaryota</taxon>
        <taxon>Metazoa</taxon>
        <taxon>Ecdysozoa</taxon>
        <taxon>Arthropoda</taxon>
        <taxon>Hexapoda</taxon>
        <taxon>Insecta</taxon>
        <taxon>Pterygota</taxon>
        <taxon>Neoptera</taxon>
        <taxon>Endopterygota</taxon>
        <taxon>Coleoptera</taxon>
        <taxon>Polyphaga</taxon>
        <taxon>Cucujiformia</taxon>
        <taxon>Tenebrionidae</taxon>
        <taxon>Zophobas</taxon>
    </lineage>
</organism>
<dbReference type="GO" id="GO:0005634">
    <property type="term" value="C:nucleus"/>
    <property type="evidence" value="ECO:0007669"/>
    <property type="project" value="TreeGrafter"/>
</dbReference>
<dbReference type="Proteomes" id="UP001168821">
    <property type="component" value="Unassembled WGS sequence"/>
</dbReference>
<comment type="function">
    <text evidence="8">Involved in mitotic DNA repair and meiotic recombination. Functions in the recombinational DNA repair pathway. Essential for interhomolog gene conversion (GC), but may have a less important role in intersister GC than spn-A/Rad51. In the presence of DNA, spn-A/Rad51 enhances the ATPase activity of okr/Rad54.</text>
</comment>
<reference evidence="14" key="1">
    <citation type="journal article" date="2023" name="G3 (Bethesda)">
        <title>Whole genome assemblies of Zophobas morio and Tenebrio molitor.</title>
        <authorList>
            <person name="Kaur S."/>
            <person name="Stinson S.A."/>
            <person name="diCenzo G.C."/>
        </authorList>
    </citation>
    <scope>NUCLEOTIDE SEQUENCE</scope>
    <source>
        <strain evidence="14">QUZm001</strain>
    </source>
</reference>
<comment type="caution">
    <text evidence="14">The sequence shown here is derived from an EMBL/GenBank/DDBJ whole genome shotgun (WGS) entry which is preliminary data.</text>
</comment>
<proteinExistence type="predicted"/>
<keyword evidence="7" id="KW-0131">Cell cycle</keyword>
<evidence type="ECO:0000256" key="11">
    <source>
        <dbReference type="SAM" id="MobiDB-lite"/>
    </source>
</evidence>
<dbReference type="PANTHER" id="PTHR45629">
    <property type="entry name" value="SNF2/RAD54 FAMILY MEMBER"/>
    <property type="match status" value="1"/>
</dbReference>
<name>A0AA38MAJ0_9CUCU</name>
<accession>A0AA38MAJ0</accession>
<evidence type="ECO:0000256" key="8">
    <source>
        <dbReference type="ARBA" id="ARBA00024776"/>
    </source>
</evidence>
<comment type="subunit">
    <text evidence="1">Interacts (via N-terminus) with spn-A/Rad51.</text>
</comment>
<dbReference type="Pfam" id="PF00176">
    <property type="entry name" value="SNF2-rel_dom"/>
    <property type="match status" value="1"/>
</dbReference>
<dbReference type="AlphaFoldDB" id="A0AA38MAJ0"/>
<dbReference type="GO" id="GO:0051301">
    <property type="term" value="P:cell division"/>
    <property type="evidence" value="ECO:0007669"/>
    <property type="project" value="UniProtKB-KW"/>
</dbReference>
<dbReference type="InterPro" id="IPR049730">
    <property type="entry name" value="SNF2/RAD54-like_C"/>
</dbReference>
<dbReference type="PROSITE" id="PS51194">
    <property type="entry name" value="HELICASE_CTER"/>
    <property type="match status" value="1"/>
</dbReference>
<dbReference type="InterPro" id="IPR038718">
    <property type="entry name" value="SNF2-like_sf"/>
</dbReference>
<evidence type="ECO:0000259" key="13">
    <source>
        <dbReference type="PROSITE" id="PS51194"/>
    </source>
</evidence>
<dbReference type="EMBL" id="JALNTZ010000006">
    <property type="protein sequence ID" value="KAJ3649074.1"/>
    <property type="molecule type" value="Genomic_DNA"/>
</dbReference>
<dbReference type="SMART" id="SM00487">
    <property type="entry name" value="DEXDc"/>
    <property type="match status" value="1"/>
</dbReference>
<dbReference type="InterPro" id="IPR050496">
    <property type="entry name" value="SNF2_RAD54_helicase_repair"/>
</dbReference>
<protein>
    <recommendedName>
        <fullName evidence="2">DNA repair and recombination protein RAD54-like</fullName>
    </recommendedName>
    <alternativeName>
        <fullName evidence="9">Protein okra</fullName>
    </alternativeName>
</protein>
<evidence type="ECO:0000259" key="12">
    <source>
        <dbReference type="PROSITE" id="PS51192"/>
    </source>
</evidence>
<gene>
    <name evidence="14" type="ORF">Zmor_020836</name>
</gene>
<dbReference type="GO" id="GO:0006283">
    <property type="term" value="P:transcription-coupled nucleotide-excision repair"/>
    <property type="evidence" value="ECO:0007669"/>
    <property type="project" value="TreeGrafter"/>
</dbReference>
<keyword evidence="6" id="KW-0469">Meiosis</keyword>
<feature type="region of interest" description="Disordered" evidence="11">
    <location>
        <begin position="143"/>
        <end position="176"/>
    </location>
</feature>
<dbReference type="CDD" id="cd18000">
    <property type="entry name" value="DEXHc_ERCC6"/>
    <property type="match status" value="1"/>
</dbReference>
<dbReference type="InterPro" id="IPR014001">
    <property type="entry name" value="Helicase_ATP-bd"/>
</dbReference>
<evidence type="ECO:0000256" key="3">
    <source>
        <dbReference type="ARBA" id="ARBA00022618"/>
    </source>
</evidence>
<dbReference type="Pfam" id="PF00271">
    <property type="entry name" value="Helicase_C"/>
    <property type="match status" value="1"/>
</dbReference>
<dbReference type="InterPro" id="IPR000330">
    <property type="entry name" value="SNF2_N"/>
</dbReference>
<dbReference type="InterPro" id="IPR027417">
    <property type="entry name" value="P-loop_NTPase"/>
</dbReference>
<evidence type="ECO:0000256" key="6">
    <source>
        <dbReference type="ARBA" id="ARBA00023254"/>
    </source>
</evidence>
<dbReference type="Gene3D" id="3.40.50.10810">
    <property type="entry name" value="Tandem AAA-ATPase domain"/>
    <property type="match status" value="1"/>
</dbReference>
<sequence>MAESGECSFTNNNLTAQDEELSQLALQQGISVWGQNQQTLEEQALQELNILTKQNTTEDTEDGEVIENKKEATFSSLDINSYIQRQEELRKIQEYKKTLQVNNNKSKVIADKISDKYKKKKKRKNENHQKVVVEKKVKLDETLDEKAHSSGSEYVPSEESESEYVPSNCLQPRKKKNTSDTTKFVKVKDDGCLNFFKKRLEEYYKHLESENALEDDPDSLDFYTIKGGLKIPIRIWCNLYTYQQEGIRWLWNIHRQSSGGILGDEMGLGKTVQVIGFLAGLEYSQVISHDRFKGLGPTLIVCPVTVIHQWVQHFHDWAPEFRVAVLHQSGSYQGKTPNLIKEMTKSKGVVITSYGGILKYIDYLTQYDWHYLILDEGHKIRNPNAKISIAVKQIRTPHRLMLTGSPMQNNLQELWSLFDFTNPGMLGHLNTFMEHFNNPIVQGGFVNSTPMQEATALSVATTLKNVITPYLLRRSKDEVQSHISLPNKTEQVLFCSLTEEQVDLYKGYLMSDHIGSILGKNMKNWFSENQTRANVLIAITALRKICNHPDIYLHEADEAEKNIEEQPVEHQFGYYKKSGKMIVVSALLKIWKKQKHRVLLFTQSRAMITVFEEFLKQQEYKYLKMDGSTAVRSRQTLINKFNEDSSYDVFLLTTRVGGLGVNLTGADRVIIYDPDWNPATDTQARERAWRIGQDKEVTIYRLLSAGTIEEKMYQRQVWKQLLSNKILLDPKTHKFFKSSSLHDLFSLPADNAATGPETANIFRESRVKLQERMQEKKKKSSVEFSEDKIQAMKKLAQEIAKNIAKPPEQEVKKTSYQLHLEEERQKKLEERQQLKRLTVMELRNLNREKDKERPESPVNKVDDCNATVSFATALEYSETNAKLYHELKGDRITKSVEVKKKSKKKHSKSKEKEQCVVDRSGTVDGEKVDGLVKTEIKEVQKSENSTKSDDQDQYILHKLFARKGVSGALQHDSVVNSGVKKHGLKVQTEAQLKADKALEALRKSRLKNWSW</sequence>
<dbReference type="GO" id="GO:0051321">
    <property type="term" value="P:meiotic cell cycle"/>
    <property type="evidence" value="ECO:0007669"/>
    <property type="project" value="UniProtKB-KW"/>
</dbReference>
<evidence type="ECO:0000313" key="14">
    <source>
        <dbReference type="EMBL" id="KAJ3649074.1"/>
    </source>
</evidence>
<feature type="domain" description="Helicase ATP-binding" evidence="12">
    <location>
        <begin position="251"/>
        <end position="424"/>
    </location>
</feature>
<feature type="domain" description="Helicase C-terminal" evidence="13">
    <location>
        <begin position="583"/>
        <end position="740"/>
    </location>
</feature>
<dbReference type="GO" id="GO:0008094">
    <property type="term" value="F:ATP-dependent activity, acting on DNA"/>
    <property type="evidence" value="ECO:0007669"/>
    <property type="project" value="TreeGrafter"/>
</dbReference>
<dbReference type="SUPFAM" id="SSF52540">
    <property type="entry name" value="P-loop containing nucleoside triphosphate hydrolases"/>
    <property type="match status" value="2"/>
</dbReference>
<dbReference type="GO" id="GO:0005524">
    <property type="term" value="F:ATP binding"/>
    <property type="evidence" value="ECO:0007669"/>
    <property type="project" value="InterPro"/>
</dbReference>
<evidence type="ECO:0000256" key="2">
    <source>
        <dbReference type="ARBA" id="ARBA00015341"/>
    </source>
</evidence>
<dbReference type="SMART" id="SM00490">
    <property type="entry name" value="HELICc"/>
    <property type="match status" value="1"/>
</dbReference>
<evidence type="ECO:0000256" key="9">
    <source>
        <dbReference type="ARBA" id="ARBA00029956"/>
    </source>
</evidence>
<dbReference type="GO" id="GO:0016787">
    <property type="term" value="F:hydrolase activity"/>
    <property type="evidence" value="ECO:0007669"/>
    <property type="project" value="UniProtKB-KW"/>
</dbReference>
<evidence type="ECO:0000256" key="4">
    <source>
        <dbReference type="ARBA" id="ARBA00022776"/>
    </source>
</evidence>
<keyword evidence="5" id="KW-0378">Hydrolase</keyword>
<dbReference type="PANTHER" id="PTHR45629:SF7">
    <property type="entry name" value="DNA EXCISION REPAIR PROTEIN ERCC-6-RELATED"/>
    <property type="match status" value="1"/>
</dbReference>
<dbReference type="Gene3D" id="3.40.50.300">
    <property type="entry name" value="P-loop containing nucleotide triphosphate hydrolases"/>
    <property type="match status" value="1"/>
</dbReference>
<evidence type="ECO:0000256" key="5">
    <source>
        <dbReference type="ARBA" id="ARBA00022801"/>
    </source>
</evidence>
<dbReference type="FunFam" id="3.40.50.10810:FF:000042">
    <property type="entry name" value="SNF2 family helicase-like protein"/>
    <property type="match status" value="1"/>
</dbReference>
<evidence type="ECO:0000256" key="10">
    <source>
        <dbReference type="SAM" id="Coils"/>
    </source>
</evidence>
<evidence type="ECO:0000256" key="7">
    <source>
        <dbReference type="ARBA" id="ARBA00023306"/>
    </source>
</evidence>
<keyword evidence="10" id="KW-0175">Coiled coil</keyword>
<dbReference type="CDD" id="cd18793">
    <property type="entry name" value="SF2_C_SNF"/>
    <property type="match status" value="1"/>
</dbReference>
<keyword evidence="4" id="KW-0498">Mitosis</keyword>
<feature type="coiled-coil region" evidence="10">
    <location>
        <begin position="759"/>
        <end position="840"/>
    </location>
</feature>
<evidence type="ECO:0000313" key="15">
    <source>
        <dbReference type="Proteomes" id="UP001168821"/>
    </source>
</evidence>
<dbReference type="Gene3D" id="1.20.120.850">
    <property type="entry name" value="SWI2/SNF2 ATPases, N-terminal domain"/>
    <property type="match status" value="1"/>
</dbReference>
<keyword evidence="3" id="KW-0132">Cell division</keyword>
<dbReference type="InterPro" id="IPR001650">
    <property type="entry name" value="Helicase_C-like"/>
</dbReference>
<evidence type="ECO:0000256" key="1">
    <source>
        <dbReference type="ARBA" id="ARBA00011467"/>
    </source>
</evidence>
<dbReference type="PROSITE" id="PS51192">
    <property type="entry name" value="HELICASE_ATP_BIND_1"/>
    <property type="match status" value="1"/>
</dbReference>